<reference evidence="10 11" key="1">
    <citation type="journal article" date="2016" name="Mol. Biol. Evol.">
        <title>Comparative Genomics of Early-Diverging Mushroom-Forming Fungi Provides Insights into the Origins of Lignocellulose Decay Capabilities.</title>
        <authorList>
            <person name="Nagy L.G."/>
            <person name="Riley R."/>
            <person name="Tritt A."/>
            <person name="Adam C."/>
            <person name="Daum C."/>
            <person name="Floudas D."/>
            <person name="Sun H."/>
            <person name="Yadav J.S."/>
            <person name="Pangilinan J."/>
            <person name="Larsson K.H."/>
            <person name="Matsuura K."/>
            <person name="Barry K."/>
            <person name="Labutti K."/>
            <person name="Kuo R."/>
            <person name="Ohm R.A."/>
            <person name="Bhattacharya S.S."/>
            <person name="Shirouzu T."/>
            <person name="Yoshinaga Y."/>
            <person name="Martin F.M."/>
            <person name="Grigoriev I.V."/>
            <person name="Hibbett D.S."/>
        </authorList>
    </citation>
    <scope>NUCLEOTIDE SEQUENCE [LARGE SCALE GENOMIC DNA]</scope>
    <source>
        <strain evidence="10 11">HHB10207 ss-3</strain>
    </source>
</reference>
<comment type="similarity">
    <text evidence="2 7">Belongs to the glycosyl hydrolase 47 family.</text>
</comment>
<dbReference type="STRING" id="1314776.A0A166BW16"/>
<accession>A0A166BW16</accession>
<comment type="cofactor">
    <cofactor evidence="6">
        <name>Ca(2+)</name>
        <dbReference type="ChEBI" id="CHEBI:29108"/>
    </cofactor>
</comment>
<evidence type="ECO:0000256" key="5">
    <source>
        <dbReference type="PIRSR" id="PIRSR601382-1"/>
    </source>
</evidence>
<keyword evidence="7" id="KW-0378">Hydrolase</keyword>
<keyword evidence="8" id="KW-0732">Signal</keyword>
<keyword evidence="6" id="KW-0479">Metal-binding</keyword>
<dbReference type="Pfam" id="PF01532">
    <property type="entry name" value="Glyco_hydro_47"/>
    <property type="match status" value="1"/>
</dbReference>
<dbReference type="GO" id="GO:0036503">
    <property type="term" value="P:ERAD pathway"/>
    <property type="evidence" value="ECO:0007669"/>
    <property type="project" value="UniProtKB-ARBA"/>
</dbReference>
<dbReference type="GO" id="GO:0005509">
    <property type="term" value="F:calcium ion binding"/>
    <property type="evidence" value="ECO:0007669"/>
    <property type="project" value="InterPro"/>
</dbReference>
<evidence type="ECO:0000256" key="8">
    <source>
        <dbReference type="SAM" id="SignalP"/>
    </source>
</evidence>
<dbReference type="GO" id="GO:0004571">
    <property type="term" value="F:mannosyl-oligosaccharide 1,2-alpha-mannosidase activity"/>
    <property type="evidence" value="ECO:0007669"/>
    <property type="project" value="InterPro"/>
</dbReference>
<keyword evidence="4" id="KW-0325">Glycoprotein</keyword>
<feature type="active site" evidence="5">
    <location>
        <position position="396"/>
    </location>
</feature>
<evidence type="ECO:0000256" key="4">
    <source>
        <dbReference type="ARBA" id="ARBA00023180"/>
    </source>
</evidence>
<evidence type="ECO:0000313" key="10">
    <source>
        <dbReference type="EMBL" id="KZT36806.1"/>
    </source>
</evidence>
<dbReference type="Pfam" id="PF02225">
    <property type="entry name" value="PA"/>
    <property type="match status" value="1"/>
</dbReference>
<dbReference type="Gene3D" id="3.50.30.30">
    <property type="match status" value="1"/>
</dbReference>
<evidence type="ECO:0000256" key="1">
    <source>
        <dbReference type="ARBA" id="ARBA00004240"/>
    </source>
</evidence>
<feature type="active site" description="Proton donor" evidence="5">
    <location>
        <position position="141"/>
    </location>
</feature>
<evidence type="ECO:0000256" key="2">
    <source>
        <dbReference type="ARBA" id="ARBA00007658"/>
    </source>
</evidence>
<feature type="chain" id="PRO_5007871405" description="alpha-1,2-Mannosidase" evidence="8">
    <location>
        <begin position="31"/>
        <end position="878"/>
    </location>
</feature>
<sequence>MTFRRLWRRTFIPLLIIGLDISSWQQSVSGLPFVEAKWTNARKQDALNRTRDLWYHGYNNYMRYAFPLDELRPLSCFGRGPDWQNPDNFGNNDVAANVSLTLLDVLDSFVVLRDQPGFDKAVRKVIEYVSFDVNTRPQVFEITIRALGGLLSGHIYASDKNGPHYLDWYRGELLELAHDLGRRLLPAFKTATGIPYARVNLRHGVPFNETIESCTAGAGSLILEFATLSRLSGDDRFEKAAHKAFFALWNQRSDIGLVGNGVNIWTGAWIPPTVNTIGAGIDSFYEYALKWYIMSGDAEFLDVFQEAYASVMRYVRSNDGFWYRSVWINSGDIAYATTDSLSAFWPGLQVLAGDVDNAIKSHLIYWNLWRRYSGMPEVFDINFGQSVARQYPLRPEFIESTYFLYRATRDSFYLDVGERVLEDIVARAKVECGLTGILDLHNNTRDDRMESFVLSETLKYLTLLFDEQHPIHDDDSNFVFTTEGHILTLNSTHLKPLSEIRRKMRGVEHQECPVYETHHEPPFTDPTDGLATGIRGRGDAEWARHLVIGNLAPKFKDFIEGSDSPYWSENGWCEVPRAVDVYTYDFVLSPTGTAVPEDPHPGSDKMQRIPDGFMITNVTGIRTHIVTRIDGKGYDVTKLGPYRVGNGQKVYIRDESVDFEAWGGTRADSNDQQERRRDVRLHFTFPTSETVSDYLANYQNGAHEITVTAFTSLFGGDPAPLYNTGSILAFRSPNLRVVKDPKNPLGCGIYRPGSIPLHSVVIVQRGDCAFVTKLRQATLAGAAGVIVISQQDHPLNPSGDVHDDGTDLQETALVVLPKTSGAQVLALLDFAERYELELLVSVEAEEATEPVTQTNQKVENGQLLYLNGRPLVNLIVIM</sequence>
<dbReference type="InterPro" id="IPR003137">
    <property type="entry name" value="PA_domain"/>
</dbReference>
<dbReference type="InterPro" id="IPR036026">
    <property type="entry name" value="Seven-hairpin_glycosidases"/>
</dbReference>
<evidence type="ECO:0000256" key="6">
    <source>
        <dbReference type="PIRSR" id="PIRSR601382-2"/>
    </source>
</evidence>
<dbReference type="AlphaFoldDB" id="A0A166BW16"/>
<dbReference type="PRINTS" id="PR00747">
    <property type="entry name" value="GLYHDRLASE47"/>
</dbReference>
<proteinExistence type="inferred from homology"/>
<feature type="active site" evidence="5">
    <location>
        <position position="282"/>
    </location>
</feature>
<dbReference type="InterPro" id="IPR044674">
    <property type="entry name" value="EDEM1/2/3"/>
</dbReference>
<gene>
    <name evidence="10" type="ORF">SISSUDRAFT_988531</name>
</gene>
<feature type="signal peptide" evidence="8">
    <location>
        <begin position="1"/>
        <end position="30"/>
    </location>
</feature>
<dbReference type="CDD" id="cd00538">
    <property type="entry name" value="PA"/>
    <property type="match status" value="1"/>
</dbReference>
<keyword evidence="3" id="KW-0256">Endoplasmic reticulum</keyword>
<dbReference type="EC" id="3.2.1.-" evidence="7"/>
<dbReference type="InterPro" id="IPR012341">
    <property type="entry name" value="6hp_glycosidase-like_sf"/>
</dbReference>
<dbReference type="SUPFAM" id="SSF52025">
    <property type="entry name" value="PA domain"/>
    <property type="match status" value="1"/>
</dbReference>
<dbReference type="GO" id="GO:0016020">
    <property type="term" value="C:membrane"/>
    <property type="evidence" value="ECO:0007669"/>
    <property type="project" value="InterPro"/>
</dbReference>
<feature type="domain" description="PA" evidence="9">
    <location>
        <begin position="759"/>
        <end position="800"/>
    </location>
</feature>
<comment type="subcellular location">
    <subcellularLocation>
        <location evidence="1">Endoplasmic reticulum</location>
    </subcellularLocation>
</comment>
<dbReference type="Proteomes" id="UP000076798">
    <property type="component" value="Unassembled WGS sequence"/>
</dbReference>
<keyword evidence="11" id="KW-1185">Reference proteome</keyword>
<evidence type="ECO:0000313" key="11">
    <source>
        <dbReference type="Proteomes" id="UP000076798"/>
    </source>
</evidence>
<dbReference type="GO" id="GO:0044322">
    <property type="term" value="C:endoplasmic reticulum quality control compartment"/>
    <property type="evidence" value="ECO:0007669"/>
    <property type="project" value="GOC"/>
</dbReference>
<evidence type="ECO:0000256" key="3">
    <source>
        <dbReference type="ARBA" id="ARBA00022824"/>
    </source>
</evidence>
<feature type="binding site" evidence="6">
    <location>
        <position position="482"/>
    </location>
    <ligand>
        <name>Ca(2+)</name>
        <dbReference type="ChEBI" id="CHEBI:29108"/>
    </ligand>
</feature>
<dbReference type="InterPro" id="IPR046450">
    <property type="entry name" value="PA_dom_sf"/>
</dbReference>
<dbReference type="OrthoDB" id="8118055at2759"/>
<feature type="active site" description="Proton donor" evidence="5">
    <location>
        <position position="377"/>
    </location>
</feature>
<dbReference type="GO" id="GO:1904380">
    <property type="term" value="P:endoplasmic reticulum mannose trimming"/>
    <property type="evidence" value="ECO:0007669"/>
    <property type="project" value="InterPro"/>
</dbReference>
<evidence type="ECO:0000259" key="9">
    <source>
        <dbReference type="Pfam" id="PF02225"/>
    </source>
</evidence>
<dbReference type="SUPFAM" id="SSF48225">
    <property type="entry name" value="Seven-hairpin glycosidases"/>
    <property type="match status" value="1"/>
</dbReference>
<dbReference type="PANTHER" id="PTHR45679:SF5">
    <property type="entry name" value="ER DEGRADATION-ENHANCING ALPHA-MANNOSIDASE-LIKE PROTEIN 1"/>
    <property type="match status" value="1"/>
</dbReference>
<dbReference type="Gene3D" id="1.50.10.10">
    <property type="match status" value="1"/>
</dbReference>
<keyword evidence="7" id="KW-0326">Glycosidase</keyword>
<name>A0A166BW16_9AGAM</name>
<evidence type="ECO:0000256" key="7">
    <source>
        <dbReference type="RuleBase" id="RU361193"/>
    </source>
</evidence>
<dbReference type="InterPro" id="IPR001382">
    <property type="entry name" value="Glyco_hydro_47"/>
</dbReference>
<keyword evidence="6" id="KW-0106">Calcium</keyword>
<protein>
    <recommendedName>
        <fullName evidence="7">alpha-1,2-Mannosidase</fullName>
        <ecNumber evidence="7">3.2.1.-</ecNumber>
    </recommendedName>
</protein>
<organism evidence="10 11">
    <name type="scientific">Sistotremastrum suecicum HHB10207 ss-3</name>
    <dbReference type="NCBI Taxonomy" id="1314776"/>
    <lineage>
        <taxon>Eukaryota</taxon>
        <taxon>Fungi</taxon>
        <taxon>Dikarya</taxon>
        <taxon>Basidiomycota</taxon>
        <taxon>Agaricomycotina</taxon>
        <taxon>Agaricomycetes</taxon>
        <taxon>Sistotremastrales</taxon>
        <taxon>Sistotremastraceae</taxon>
        <taxon>Sistotremastrum</taxon>
    </lineage>
</organism>
<dbReference type="GO" id="GO:0005975">
    <property type="term" value="P:carbohydrate metabolic process"/>
    <property type="evidence" value="ECO:0007669"/>
    <property type="project" value="InterPro"/>
</dbReference>
<dbReference type="EMBL" id="KV428098">
    <property type="protein sequence ID" value="KZT36806.1"/>
    <property type="molecule type" value="Genomic_DNA"/>
</dbReference>
<dbReference type="PANTHER" id="PTHR45679">
    <property type="entry name" value="ER DEGRADATION-ENHANCING ALPHA-MANNOSIDASE-LIKE PROTEIN 2"/>
    <property type="match status" value="1"/>
</dbReference>